<dbReference type="CDD" id="cd12394">
    <property type="entry name" value="RRM1_RBM34"/>
    <property type="match status" value="1"/>
</dbReference>
<feature type="domain" description="RRM" evidence="4">
    <location>
        <begin position="333"/>
        <end position="414"/>
    </location>
</feature>
<feature type="domain" description="RRM" evidence="4">
    <location>
        <begin position="222"/>
        <end position="316"/>
    </location>
</feature>
<dbReference type="PROSITE" id="PS50102">
    <property type="entry name" value="RRM"/>
    <property type="match status" value="2"/>
</dbReference>
<dbReference type="InterPro" id="IPR012677">
    <property type="entry name" value="Nucleotide-bd_a/b_plait_sf"/>
</dbReference>
<dbReference type="AlphaFoldDB" id="A0A7J6VCU9"/>
<feature type="compositionally biased region" description="Basic residues" evidence="3">
    <location>
        <begin position="500"/>
        <end position="514"/>
    </location>
</feature>
<dbReference type="InterPro" id="IPR050886">
    <property type="entry name" value="RNA-binding_reg"/>
</dbReference>
<dbReference type="Pfam" id="PF00076">
    <property type="entry name" value="RRM_1"/>
    <property type="match status" value="2"/>
</dbReference>
<dbReference type="InterPro" id="IPR000504">
    <property type="entry name" value="RRM_dom"/>
</dbReference>
<dbReference type="EMBL" id="JABWDY010034136">
    <property type="protein sequence ID" value="KAF5182926.1"/>
    <property type="molecule type" value="Genomic_DNA"/>
</dbReference>
<protein>
    <submittedName>
        <fullName evidence="5">Nucleolar protein</fullName>
    </submittedName>
</protein>
<dbReference type="SMART" id="SM00360">
    <property type="entry name" value="RRM"/>
    <property type="match status" value="2"/>
</dbReference>
<dbReference type="Gene3D" id="3.30.70.330">
    <property type="match status" value="2"/>
</dbReference>
<feature type="compositionally biased region" description="Polar residues" evidence="3">
    <location>
        <begin position="424"/>
        <end position="444"/>
    </location>
</feature>
<evidence type="ECO:0000313" key="6">
    <source>
        <dbReference type="Proteomes" id="UP000554482"/>
    </source>
</evidence>
<dbReference type="PANTHER" id="PTHR48024">
    <property type="entry name" value="GEO13361P1-RELATED"/>
    <property type="match status" value="1"/>
</dbReference>
<accession>A0A7J6VCU9</accession>
<sequence length="548" mass="61780">MGKKKSNSKVSEAAEEETKKNNDSSDIFKSLFGRDATEEQGLGLGLGSELDSYSIRNGDIDMNEEEDLKKKKKKKREKSNLDENLSEKVNEDDSEMVKKKKKELNSDKLELIEEEEKKLKRKKEAKSDSDGKLVVPHVVSIDEKSLVERNGEELKEKKKKKRKRDEIEEAYEAKTYGVVATLVGKEEGNKGKKVGEKRKSMDDPAEMMVSKEGFDDEAKLVRTIFVGNLPLKLKKKNLLKEFSQFGEVESLRIRSVPIVDSKTPRKGAIMKGKINESVDSVHAYIVFKDEKSAQASLSHNMAVVGGNHIRVDKACPPRKKLKGDSAPVYDNQRTAFVGNLPFDVKDEEVYQLFCGINQLESSIEAVRVIRDPNSSLGKGIAYVLFKTKEAANQVIRRRYLKIRDRVLRIYHAKPDAKPSKKRNLPSTPADNSSQKRLAYTSNGSHQDKTKNKTALSYQGLRASKSTEKKEGQKKDGFRPRTGQHGNQKPSIAVGAEVKHREKKRPAVAARKAKALKVVGASKQTGMKRKPESRTPDSFHRNKKFRKLK</sequence>
<feature type="region of interest" description="Disordered" evidence="3">
    <location>
        <begin position="411"/>
        <end position="548"/>
    </location>
</feature>
<name>A0A7J6VCU9_THATH</name>
<comment type="caution">
    <text evidence="5">The sequence shown here is derived from an EMBL/GenBank/DDBJ whole genome shotgun (WGS) entry which is preliminary data.</text>
</comment>
<feature type="compositionally biased region" description="Basic and acidic residues" evidence="3">
    <location>
        <begin position="528"/>
        <end position="539"/>
    </location>
</feature>
<feature type="region of interest" description="Disordered" evidence="3">
    <location>
        <begin position="39"/>
        <end position="112"/>
    </location>
</feature>
<dbReference type="OrthoDB" id="442677at2759"/>
<keyword evidence="1 2" id="KW-0694">RNA-binding</keyword>
<evidence type="ECO:0000256" key="1">
    <source>
        <dbReference type="ARBA" id="ARBA00022884"/>
    </source>
</evidence>
<evidence type="ECO:0000256" key="3">
    <source>
        <dbReference type="SAM" id="MobiDB-lite"/>
    </source>
</evidence>
<feature type="compositionally biased region" description="Basic and acidic residues" evidence="3">
    <location>
        <begin position="78"/>
        <end position="112"/>
    </location>
</feature>
<evidence type="ECO:0000259" key="4">
    <source>
        <dbReference type="PROSITE" id="PS50102"/>
    </source>
</evidence>
<gene>
    <name evidence="5" type="ORF">FRX31_027485</name>
</gene>
<dbReference type="GO" id="GO:0003723">
    <property type="term" value="F:RNA binding"/>
    <property type="evidence" value="ECO:0007669"/>
    <property type="project" value="UniProtKB-UniRule"/>
</dbReference>
<feature type="compositionally biased region" description="Basic and acidic residues" evidence="3">
    <location>
        <begin position="464"/>
        <end position="478"/>
    </location>
</feature>
<proteinExistence type="predicted"/>
<organism evidence="5 6">
    <name type="scientific">Thalictrum thalictroides</name>
    <name type="common">Rue-anemone</name>
    <name type="synonym">Anemone thalictroides</name>
    <dbReference type="NCBI Taxonomy" id="46969"/>
    <lineage>
        <taxon>Eukaryota</taxon>
        <taxon>Viridiplantae</taxon>
        <taxon>Streptophyta</taxon>
        <taxon>Embryophyta</taxon>
        <taxon>Tracheophyta</taxon>
        <taxon>Spermatophyta</taxon>
        <taxon>Magnoliopsida</taxon>
        <taxon>Ranunculales</taxon>
        <taxon>Ranunculaceae</taxon>
        <taxon>Thalictroideae</taxon>
        <taxon>Thalictrum</taxon>
    </lineage>
</organism>
<evidence type="ECO:0000313" key="5">
    <source>
        <dbReference type="EMBL" id="KAF5182926.1"/>
    </source>
</evidence>
<dbReference type="SUPFAM" id="SSF54928">
    <property type="entry name" value="RNA-binding domain, RBD"/>
    <property type="match status" value="2"/>
</dbReference>
<feature type="region of interest" description="Disordered" evidence="3">
    <location>
        <begin position="1"/>
        <end position="27"/>
    </location>
</feature>
<dbReference type="PANTHER" id="PTHR48024:SF55">
    <property type="entry name" value="RRM DOMAIN-CONTAINING PROTEIN"/>
    <property type="match status" value="1"/>
</dbReference>
<evidence type="ECO:0000256" key="2">
    <source>
        <dbReference type="PROSITE-ProRule" id="PRU00176"/>
    </source>
</evidence>
<dbReference type="GO" id="GO:0005634">
    <property type="term" value="C:nucleus"/>
    <property type="evidence" value="ECO:0007669"/>
    <property type="project" value="TreeGrafter"/>
</dbReference>
<dbReference type="Proteomes" id="UP000554482">
    <property type="component" value="Unassembled WGS sequence"/>
</dbReference>
<keyword evidence="6" id="KW-1185">Reference proteome</keyword>
<dbReference type="InterPro" id="IPR035979">
    <property type="entry name" value="RBD_domain_sf"/>
</dbReference>
<reference evidence="5 6" key="1">
    <citation type="submission" date="2020-06" db="EMBL/GenBank/DDBJ databases">
        <title>Transcriptomic and genomic resources for Thalictrum thalictroides and T. hernandezii: Facilitating candidate gene discovery in an emerging model plant lineage.</title>
        <authorList>
            <person name="Arias T."/>
            <person name="Riano-Pachon D.M."/>
            <person name="Di Stilio V.S."/>
        </authorList>
    </citation>
    <scope>NUCLEOTIDE SEQUENCE [LARGE SCALE GENOMIC DNA]</scope>
    <source>
        <strain evidence="6">cv. WT478/WT964</strain>
        <tissue evidence="5">Leaves</tissue>
    </source>
</reference>